<dbReference type="Proteomes" id="UP000632222">
    <property type="component" value="Unassembled WGS sequence"/>
</dbReference>
<reference evidence="2" key="1">
    <citation type="journal article" date="2019" name="Int. J. Syst. Evol. Microbiol.">
        <title>The Global Catalogue of Microorganisms (GCM) 10K type strain sequencing project: providing services to taxonomists for standard genome sequencing and annotation.</title>
        <authorList>
            <consortium name="The Broad Institute Genomics Platform"/>
            <consortium name="The Broad Institute Genome Sequencing Center for Infectious Disease"/>
            <person name="Wu L."/>
            <person name="Ma J."/>
        </authorList>
    </citation>
    <scope>NUCLEOTIDE SEQUENCE [LARGE SCALE GENOMIC DNA]</scope>
    <source>
        <strain evidence="2">JCM 14370</strain>
    </source>
</reference>
<accession>A0ABQ2DIW2</accession>
<dbReference type="RefSeq" id="WP_189008323.1">
    <property type="nucleotide sequence ID" value="NZ_BMOD01000036.1"/>
</dbReference>
<proteinExistence type="predicted"/>
<name>A0ABQ2DIW2_9DEIO</name>
<evidence type="ECO:0000313" key="2">
    <source>
        <dbReference type="Proteomes" id="UP000632222"/>
    </source>
</evidence>
<organism evidence="1 2">
    <name type="scientific">Deinococcus roseus</name>
    <dbReference type="NCBI Taxonomy" id="392414"/>
    <lineage>
        <taxon>Bacteria</taxon>
        <taxon>Thermotogati</taxon>
        <taxon>Deinococcota</taxon>
        <taxon>Deinococci</taxon>
        <taxon>Deinococcales</taxon>
        <taxon>Deinococcaceae</taxon>
        <taxon>Deinococcus</taxon>
    </lineage>
</organism>
<sequence>MQEISDLLNRFVKSDFKDEATQDQAIALCMEIIEGYFKSKAKLYN</sequence>
<evidence type="ECO:0000313" key="1">
    <source>
        <dbReference type="EMBL" id="GGJ56365.1"/>
    </source>
</evidence>
<keyword evidence="2" id="KW-1185">Reference proteome</keyword>
<protein>
    <submittedName>
        <fullName evidence="1">Uncharacterized protein</fullName>
    </submittedName>
</protein>
<gene>
    <name evidence="1" type="ORF">GCM10008938_48170</name>
</gene>
<comment type="caution">
    <text evidence="1">The sequence shown here is derived from an EMBL/GenBank/DDBJ whole genome shotgun (WGS) entry which is preliminary data.</text>
</comment>
<dbReference type="EMBL" id="BMOD01000036">
    <property type="protein sequence ID" value="GGJ56365.1"/>
    <property type="molecule type" value="Genomic_DNA"/>
</dbReference>